<protein>
    <submittedName>
        <fullName evidence="1">Uncharacterized protein</fullName>
    </submittedName>
</protein>
<proteinExistence type="predicted"/>
<sequence length="47" mass="5782">LHEVLDYKTKRETDINSYFELRLGPRPDYFSDWILISLSMTHLEQYF</sequence>
<accession>A0A0K2TTH3</accession>
<name>A0A0K2TTH3_LEPSM</name>
<evidence type="ECO:0000313" key="1">
    <source>
        <dbReference type="EMBL" id="CDW28952.1"/>
    </source>
</evidence>
<dbReference type="AlphaFoldDB" id="A0A0K2TTH3"/>
<reference evidence="1" key="1">
    <citation type="submission" date="2014-05" db="EMBL/GenBank/DDBJ databases">
        <authorList>
            <person name="Chronopoulou M."/>
        </authorList>
    </citation>
    <scope>NUCLEOTIDE SEQUENCE</scope>
    <source>
        <tissue evidence="1">Whole organism</tissue>
    </source>
</reference>
<organism evidence="1">
    <name type="scientific">Lepeophtheirus salmonis</name>
    <name type="common">Salmon louse</name>
    <name type="synonym">Caligus salmonis</name>
    <dbReference type="NCBI Taxonomy" id="72036"/>
    <lineage>
        <taxon>Eukaryota</taxon>
        <taxon>Metazoa</taxon>
        <taxon>Ecdysozoa</taxon>
        <taxon>Arthropoda</taxon>
        <taxon>Crustacea</taxon>
        <taxon>Multicrustacea</taxon>
        <taxon>Hexanauplia</taxon>
        <taxon>Copepoda</taxon>
        <taxon>Siphonostomatoida</taxon>
        <taxon>Caligidae</taxon>
        <taxon>Lepeophtheirus</taxon>
    </lineage>
</organism>
<feature type="non-terminal residue" evidence="1">
    <location>
        <position position="1"/>
    </location>
</feature>
<dbReference type="EMBL" id="HACA01011591">
    <property type="protein sequence ID" value="CDW28952.1"/>
    <property type="molecule type" value="Transcribed_RNA"/>
</dbReference>